<dbReference type="SUPFAM" id="SSF48264">
    <property type="entry name" value="Cytochrome P450"/>
    <property type="match status" value="1"/>
</dbReference>
<sequence>MIPHPPLRLPLLGDVLRVSARTPVQDAVRLSRRLGPVFELKAFDRRFAFVCGAELVAELADETRFTKHVPPGVEAMRGMLGDGLFTAHEHEPGWRVAHDVLVPAFSQGALRRYHGTMLEVAGQLLDRWDRAGGPVDVPADMTRLALETIGRTGFGYSFGSFSRPEAHPFVTAMLRGLRYSQRSTTLPAAATALFGRRARRRYLADAAAMHRLVDEVIRSRTGSGDDMLGLMLESGRLDDVNTRHQVITFLMAGHETTSSGLAFALHHLSRDPAALARARSEVDSVWPAEPEPPAFEQVARLRYVRQVLDEALRLNPPVPGFARRARADTELGGLPVRAGQWFMVLVPALHRDPVWGPDAESFDPDRFAPAAVRARPAHVFKPFGTGARACIGRQFALHEMTLVLGLLLRRYDLAPDPGYRLSVRETLTLSPRGLTLRPTRRDPVSASGPA</sequence>
<keyword evidence="3" id="KW-0349">Heme</keyword>
<dbReference type="PRINTS" id="PR00385">
    <property type="entry name" value="P450"/>
</dbReference>
<dbReference type="InterPro" id="IPR002401">
    <property type="entry name" value="Cyt_P450_E_grp-I"/>
</dbReference>
<dbReference type="InterPro" id="IPR017972">
    <property type="entry name" value="Cyt_P450_CS"/>
</dbReference>
<comment type="cofactor">
    <cofactor evidence="1">
        <name>heme</name>
        <dbReference type="ChEBI" id="CHEBI:30413"/>
    </cofactor>
</comment>
<keyword evidence="3" id="KW-0408">Iron</keyword>
<dbReference type="PANTHER" id="PTHR24305">
    <property type="entry name" value="CYTOCHROME P450"/>
    <property type="match status" value="1"/>
</dbReference>
<comment type="caution">
    <text evidence="4">The sequence shown here is derived from an EMBL/GenBank/DDBJ whole genome shotgun (WGS) entry which is preliminary data.</text>
</comment>
<evidence type="ECO:0000256" key="2">
    <source>
        <dbReference type="ARBA" id="ARBA00010617"/>
    </source>
</evidence>
<reference evidence="5" key="1">
    <citation type="journal article" date="2019" name="Int. J. Syst. Evol. Microbiol.">
        <title>The Global Catalogue of Microorganisms (GCM) 10K type strain sequencing project: providing services to taxonomists for standard genome sequencing and annotation.</title>
        <authorList>
            <consortium name="The Broad Institute Genomics Platform"/>
            <consortium name="The Broad Institute Genome Sequencing Center for Infectious Disease"/>
            <person name="Wu L."/>
            <person name="Ma J."/>
        </authorList>
    </citation>
    <scope>NUCLEOTIDE SEQUENCE [LARGE SCALE GENOMIC DNA]</scope>
    <source>
        <strain evidence="5">KCTC 12848</strain>
    </source>
</reference>
<protein>
    <submittedName>
        <fullName evidence="4">Cytochrome P450</fullName>
    </submittedName>
</protein>
<keyword evidence="5" id="KW-1185">Reference proteome</keyword>
<evidence type="ECO:0000256" key="3">
    <source>
        <dbReference type="RuleBase" id="RU000461"/>
    </source>
</evidence>
<keyword evidence="3" id="KW-0560">Oxidoreductase</keyword>
<dbReference type="CDD" id="cd11068">
    <property type="entry name" value="CYP120A1"/>
    <property type="match status" value="1"/>
</dbReference>
<dbReference type="Proteomes" id="UP001595833">
    <property type="component" value="Unassembled WGS sequence"/>
</dbReference>
<proteinExistence type="inferred from homology"/>
<comment type="similarity">
    <text evidence="2 3">Belongs to the cytochrome P450 family.</text>
</comment>
<evidence type="ECO:0000313" key="4">
    <source>
        <dbReference type="EMBL" id="MFC5056502.1"/>
    </source>
</evidence>
<dbReference type="RefSeq" id="WP_344043068.1">
    <property type="nucleotide sequence ID" value="NZ_BAAAKE010000040.1"/>
</dbReference>
<evidence type="ECO:0000256" key="1">
    <source>
        <dbReference type="ARBA" id="ARBA00001971"/>
    </source>
</evidence>
<dbReference type="Gene3D" id="1.10.630.10">
    <property type="entry name" value="Cytochrome P450"/>
    <property type="match status" value="1"/>
</dbReference>
<accession>A0ABV9Y4B4</accession>
<evidence type="ECO:0000313" key="5">
    <source>
        <dbReference type="Proteomes" id="UP001595833"/>
    </source>
</evidence>
<keyword evidence="3" id="KW-0479">Metal-binding</keyword>
<dbReference type="Pfam" id="PF00067">
    <property type="entry name" value="p450"/>
    <property type="match status" value="1"/>
</dbReference>
<name>A0ABV9Y4B4_9PSEU</name>
<dbReference type="EMBL" id="JBHSJB010000022">
    <property type="protein sequence ID" value="MFC5056502.1"/>
    <property type="molecule type" value="Genomic_DNA"/>
</dbReference>
<dbReference type="InterPro" id="IPR050121">
    <property type="entry name" value="Cytochrome_P450_monoxygenase"/>
</dbReference>
<dbReference type="PRINTS" id="PR00463">
    <property type="entry name" value="EP450I"/>
</dbReference>
<gene>
    <name evidence="4" type="ORF">ACFPFM_22455</name>
</gene>
<dbReference type="InterPro" id="IPR036396">
    <property type="entry name" value="Cyt_P450_sf"/>
</dbReference>
<dbReference type="PROSITE" id="PS00086">
    <property type="entry name" value="CYTOCHROME_P450"/>
    <property type="match status" value="1"/>
</dbReference>
<organism evidence="4 5">
    <name type="scientific">Saccharothrix xinjiangensis</name>
    <dbReference type="NCBI Taxonomy" id="204798"/>
    <lineage>
        <taxon>Bacteria</taxon>
        <taxon>Bacillati</taxon>
        <taxon>Actinomycetota</taxon>
        <taxon>Actinomycetes</taxon>
        <taxon>Pseudonocardiales</taxon>
        <taxon>Pseudonocardiaceae</taxon>
        <taxon>Saccharothrix</taxon>
    </lineage>
</organism>
<dbReference type="InterPro" id="IPR001128">
    <property type="entry name" value="Cyt_P450"/>
</dbReference>
<dbReference type="PANTHER" id="PTHR24305:SF166">
    <property type="entry name" value="CYTOCHROME P450 12A4, MITOCHONDRIAL-RELATED"/>
    <property type="match status" value="1"/>
</dbReference>
<keyword evidence="3" id="KW-0503">Monooxygenase</keyword>